<sequence>MSPSDRNQIVAELSRNAPAEVRPSFDTLVAWYKNPHPEDEQAARGASLRVGRFIEQTCALNLGGIR</sequence>
<protein>
    <submittedName>
        <fullName evidence="1">Uncharacterized protein</fullName>
    </submittedName>
</protein>
<reference evidence="1" key="1">
    <citation type="submission" date="2021-04" db="EMBL/GenBank/DDBJ databases">
        <authorList>
            <person name="Hartkoorn R.C."/>
            <person name="Beaudoing E."/>
            <person name="Hot D."/>
        </authorList>
    </citation>
    <scope>NUCLEOTIDE SEQUENCE</scope>
    <source>
        <strain evidence="1">NRRL B-16292</strain>
    </source>
</reference>
<keyword evidence="2" id="KW-1185">Reference proteome</keyword>
<reference evidence="1" key="2">
    <citation type="submission" date="2022-09" db="EMBL/GenBank/DDBJ databases">
        <title>Biosynthetic gene clusters of Dactylosporangioum fulvum.</title>
        <authorList>
            <person name="Caradec T."/>
        </authorList>
    </citation>
    <scope>NUCLEOTIDE SEQUENCE</scope>
    <source>
        <strain evidence="1">NRRL B-16292</strain>
    </source>
</reference>
<dbReference type="EMBL" id="CP073720">
    <property type="protein sequence ID" value="UWP82369.1"/>
    <property type="molecule type" value="Genomic_DNA"/>
</dbReference>
<evidence type="ECO:0000313" key="2">
    <source>
        <dbReference type="Proteomes" id="UP001059617"/>
    </source>
</evidence>
<dbReference type="RefSeq" id="WP_259860141.1">
    <property type="nucleotide sequence ID" value="NZ_BAAAST010000033.1"/>
</dbReference>
<dbReference type="Proteomes" id="UP001059617">
    <property type="component" value="Chromosome"/>
</dbReference>
<proteinExistence type="predicted"/>
<organism evidence="1 2">
    <name type="scientific">Dactylosporangium fulvum</name>
    <dbReference type="NCBI Taxonomy" id="53359"/>
    <lineage>
        <taxon>Bacteria</taxon>
        <taxon>Bacillati</taxon>
        <taxon>Actinomycetota</taxon>
        <taxon>Actinomycetes</taxon>
        <taxon>Micromonosporales</taxon>
        <taxon>Micromonosporaceae</taxon>
        <taxon>Dactylosporangium</taxon>
    </lineage>
</organism>
<evidence type="ECO:0000313" key="1">
    <source>
        <dbReference type="EMBL" id="UWP82369.1"/>
    </source>
</evidence>
<gene>
    <name evidence="1" type="ORF">Dfulv_46225</name>
</gene>
<accession>A0ABY5VZD1</accession>
<name>A0ABY5VZD1_9ACTN</name>